<keyword evidence="2" id="KW-1185">Reference proteome</keyword>
<dbReference type="Proteomes" id="UP000276215">
    <property type="component" value="Unassembled WGS sequence"/>
</dbReference>
<accession>A0A3N4IZW2</accession>
<evidence type="ECO:0000313" key="1">
    <source>
        <dbReference type="EMBL" id="RPA91692.1"/>
    </source>
</evidence>
<name>A0A3N4IZW2_9PEZI</name>
<proteinExistence type="predicted"/>
<evidence type="ECO:0000313" key="2">
    <source>
        <dbReference type="Proteomes" id="UP000276215"/>
    </source>
</evidence>
<dbReference type="EMBL" id="ML120490">
    <property type="protein sequence ID" value="RPA91692.1"/>
    <property type="molecule type" value="Genomic_DNA"/>
</dbReference>
<sequence length="97" mass="10858">MIFLTSKRVFALATFRHGKRFTSGNVGATDYLLSRTKLITMVKRKAFVRNLSLAMIHGLRNGRKSLGCELVAVKVVRHSGSCGWMQSSGKVFRWLGL</sequence>
<gene>
    <name evidence="1" type="ORF">L873DRAFT_1819011</name>
</gene>
<protein>
    <submittedName>
        <fullName evidence="1">Uncharacterized protein</fullName>
    </submittedName>
</protein>
<dbReference type="AlphaFoldDB" id="A0A3N4IZW2"/>
<reference evidence="1 2" key="1">
    <citation type="journal article" date="2018" name="Nat. Ecol. Evol.">
        <title>Pezizomycetes genomes reveal the molecular basis of ectomycorrhizal truffle lifestyle.</title>
        <authorList>
            <person name="Murat C."/>
            <person name="Payen T."/>
            <person name="Noel B."/>
            <person name="Kuo A."/>
            <person name="Morin E."/>
            <person name="Chen J."/>
            <person name="Kohler A."/>
            <person name="Krizsan K."/>
            <person name="Balestrini R."/>
            <person name="Da Silva C."/>
            <person name="Montanini B."/>
            <person name="Hainaut M."/>
            <person name="Levati E."/>
            <person name="Barry K.W."/>
            <person name="Belfiori B."/>
            <person name="Cichocki N."/>
            <person name="Clum A."/>
            <person name="Dockter R.B."/>
            <person name="Fauchery L."/>
            <person name="Guy J."/>
            <person name="Iotti M."/>
            <person name="Le Tacon F."/>
            <person name="Lindquist E.A."/>
            <person name="Lipzen A."/>
            <person name="Malagnac F."/>
            <person name="Mello A."/>
            <person name="Molinier V."/>
            <person name="Miyauchi S."/>
            <person name="Poulain J."/>
            <person name="Riccioni C."/>
            <person name="Rubini A."/>
            <person name="Sitrit Y."/>
            <person name="Splivallo R."/>
            <person name="Traeger S."/>
            <person name="Wang M."/>
            <person name="Zifcakova L."/>
            <person name="Wipf D."/>
            <person name="Zambonelli A."/>
            <person name="Paolocci F."/>
            <person name="Nowrousian M."/>
            <person name="Ottonello S."/>
            <person name="Baldrian P."/>
            <person name="Spatafora J.W."/>
            <person name="Henrissat B."/>
            <person name="Nagy L.G."/>
            <person name="Aury J.M."/>
            <person name="Wincker P."/>
            <person name="Grigoriev I.V."/>
            <person name="Bonfante P."/>
            <person name="Martin F.M."/>
        </authorList>
    </citation>
    <scope>NUCLEOTIDE SEQUENCE [LARGE SCALE GENOMIC DNA]</scope>
    <source>
        <strain evidence="1 2">120613-1</strain>
    </source>
</reference>
<organism evidence="1 2">
    <name type="scientific">Choiromyces venosus 120613-1</name>
    <dbReference type="NCBI Taxonomy" id="1336337"/>
    <lineage>
        <taxon>Eukaryota</taxon>
        <taxon>Fungi</taxon>
        <taxon>Dikarya</taxon>
        <taxon>Ascomycota</taxon>
        <taxon>Pezizomycotina</taxon>
        <taxon>Pezizomycetes</taxon>
        <taxon>Pezizales</taxon>
        <taxon>Tuberaceae</taxon>
        <taxon>Choiromyces</taxon>
    </lineage>
</organism>